<dbReference type="Pfam" id="PF03745">
    <property type="entry name" value="DUF309"/>
    <property type="match status" value="1"/>
</dbReference>
<evidence type="ECO:0000313" key="1">
    <source>
        <dbReference type="EMBL" id="QWV96477.1"/>
    </source>
</evidence>
<proteinExistence type="predicted"/>
<evidence type="ECO:0000313" key="2">
    <source>
        <dbReference type="Proteomes" id="UP000683493"/>
    </source>
</evidence>
<keyword evidence="2" id="KW-1185">Reference proteome</keyword>
<dbReference type="Proteomes" id="UP000683493">
    <property type="component" value="Chromosome"/>
</dbReference>
<sequence length="136" mass="14972">MTAPGAPDSQRCQSAAPPELQQAIDEFNAGEWFECHETLEELWVGEKGELRDFYQGLLQVAVALYHWRNGNFKGAEGLLQRGSGLLRRVSERCLGVDVAALVAESGVLREALLGLGEERMAELDPALIPKLRRPDA</sequence>
<accession>A0ABX8JIJ3</accession>
<gene>
    <name evidence="1" type="ORF">KP005_13995</name>
</gene>
<organism evidence="1 2">
    <name type="scientific">Geomonas diazotrophica</name>
    <dbReference type="NCBI Taxonomy" id="2843197"/>
    <lineage>
        <taxon>Bacteria</taxon>
        <taxon>Pseudomonadati</taxon>
        <taxon>Thermodesulfobacteriota</taxon>
        <taxon>Desulfuromonadia</taxon>
        <taxon>Geobacterales</taxon>
        <taxon>Geobacteraceae</taxon>
        <taxon>Geomonas</taxon>
    </lineage>
</organism>
<dbReference type="PANTHER" id="PTHR34796">
    <property type="entry name" value="EXPRESSED PROTEIN"/>
    <property type="match status" value="1"/>
</dbReference>
<dbReference type="EMBL" id="CP076724">
    <property type="protein sequence ID" value="QWV96477.1"/>
    <property type="molecule type" value="Genomic_DNA"/>
</dbReference>
<name>A0ABX8JIJ3_9BACT</name>
<protein>
    <submittedName>
        <fullName evidence="1">DUF309 domain-containing protein</fullName>
    </submittedName>
</protein>
<dbReference type="PANTHER" id="PTHR34796:SF1">
    <property type="entry name" value="EXPRESSED PROTEIN"/>
    <property type="match status" value="1"/>
</dbReference>
<reference evidence="1 2" key="1">
    <citation type="submission" date="2021-06" db="EMBL/GenBank/DDBJ databases">
        <title>Gemonas diversity in paddy soil.</title>
        <authorList>
            <person name="Liu G."/>
        </authorList>
    </citation>
    <scope>NUCLEOTIDE SEQUENCE [LARGE SCALE GENOMIC DNA]</scope>
    <source>
        <strain evidence="1 2">RG29</strain>
    </source>
</reference>
<dbReference type="InterPro" id="IPR005500">
    <property type="entry name" value="DUF309"/>
</dbReference>